<dbReference type="AlphaFoldDB" id="K2SXG8"/>
<sequence>MTRNEEVIETDDIINSFPLDEELVNSETGELYDSTDSEAEAVPDPTTLPKLERLAAKYRISAGITDENDQLAQKQFKTKGTLNGRPISILIDTGSSGNFIHNEFIEQCKILYRKKKEPYPLSEFDGKSSVYEEGWVKIETEEATLQIKNHREQISLDVQRIPGHDIILGNSDSGVSQNQDYDAEGEASLVKYNPIAGISPTKRNDTLESSREEQDSNNSVRPSVGSINGNLKEGLRQDQDYSVQNAASSVKYSASSRVSPTESSIPENQVQHLSRRTTRRKRKAKSKASRKQLAAPEPPVDAQTISREAFRRIRR</sequence>
<dbReference type="CDD" id="cd00303">
    <property type="entry name" value="retropepsin_like"/>
    <property type="match status" value="1"/>
</dbReference>
<feature type="compositionally biased region" description="Polar residues" evidence="1">
    <location>
        <begin position="216"/>
        <end position="229"/>
    </location>
</feature>
<feature type="compositionally biased region" description="Basic residues" evidence="1">
    <location>
        <begin position="273"/>
        <end position="290"/>
    </location>
</feature>
<evidence type="ECO:0000313" key="2">
    <source>
        <dbReference type="EMBL" id="EKG21260.1"/>
    </source>
</evidence>
<dbReference type="SUPFAM" id="SSF50630">
    <property type="entry name" value="Acid proteases"/>
    <property type="match status" value="1"/>
</dbReference>
<feature type="compositionally biased region" description="Basic and acidic residues" evidence="1">
    <location>
        <begin position="202"/>
        <end position="214"/>
    </location>
</feature>
<proteinExistence type="predicted"/>
<feature type="region of interest" description="Disordered" evidence="1">
    <location>
        <begin position="192"/>
        <end position="315"/>
    </location>
</feature>
<feature type="compositionally biased region" description="Low complexity" evidence="1">
    <location>
        <begin position="246"/>
        <end position="259"/>
    </location>
</feature>
<dbReference type="Gene3D" id="2.40.70.10">
    <property type="entry name" value="Acid Proteases"/>
    <property type="match status" value="1"/>
</dbReference>
<dbReference type="InterPro" id="IPR021109">
    <property type="entry name" value="Peptidase_aspartic_dom_sf"/>
</dbReference>
<accession>K2SXG8</accession>
<dbReference type="Pfam" id="PF13975">
    <property type="entry name" value="gag-asp_proteas"/>
    <property type="match status" value="1"/>
</dbReference>
<dbReference type="OrthoDB" id="4899847at2759"/>
<evidence type="ECO:0000313" key="3">
    <source>
        <dbReference type="Proteomes" id="UP000007129"/>
    </source>
</evidence>
<dbReference type="EMBL" id="AHHD01000053">
    <property type="protein sequence ID" value="EKG21260.1"/>
    <property type="molecule type" value="Genomic_DNA"/>
</dbReference>
<comment type="caution">
    <text evidence="2">The sequence shown here is derived from an EMBL/GenBank/DDBJ whole genome shotgun (WGS) entry which is preliminary data.</text>
</comment>
<dbReference type="Proteomes" id="UP000007129">
    <property type="component" value="Unassembled WGS sequence"/>
</dbReference>
<protein>
    <submittedName>
        <fullName evidence="2">UbiA prenyltransferase family</fullName>
    </submittedName>
</protein>
<feature type="compositionally biased region" description="Polar residues" evidence="1">
    <location>
        <begin position="260"/>
        <end position="272"/>
    </location>
</feature>
<dbReference type="HOGENOM" id="CLU_882993_0_0_1"/>
<organism evidence="2 3">
    <name type="scientific">Macrophomina phaseolina (strain MS6)</name>
    <name type="common">Charcoal rot fungus</name>
    <dbReference type="NCBI Taxonomy" id="1126212"/>
    <lineage>
        <taxon>Eukaryota</taxon>
        <taxon>Fungi</taxon>
        <taxon>Dikarya</taxon>
        <taxon>Ascomycota</taxon>
        <taxon>Pezizomycotina</taxon>
        <taxon>Dothideomycetes</taxon>
        <taxon>Dothideomycetes incertae sedis</taxon>
        <taxon>Botryosphaeriales</taxon>
        <taxon>Botryosphaeriaceae</taxon>
        <taxon>Macrophomina</taxon>
    </lineage>
</organism>
<gene>
    <name evidence="2" type="ORF">MPH_01403</name>
</gene>
<dbReference type="VEuPathDB" id="FungiDB:MPH_01403"/>
<name>K2SXG8_MACPH</name>
<evidence type="ECO:0000256" key="1">
    <source>
        <dbReference type="SAM" id="MobiDB-lite"/>
    </source>
</evidence>
<dbReference type="GO" id="GO:0016740">
    <property type="term" value="F:transferase activity"/>
    <property type="evidence" value="ECO:0007669"/>
    <property type="project" value="UniProtKB-KW"/>
</dbReference>
<reference evidence="2 3" key="1">
    <citation type="journal article" date="2012" name="BMC Genomics">
        <title>Tools to kill: Genome of one of the most destructive plant pathogenic fungi Macrophomina phaseolina.</title>
        <authorList>
            <person name="Islam M.S."/>
            <person name="Haque M.S."/>
            <person name="Islam M.M."/>
            <person name="Emdad E.M."/>
            <person name="Halim A."/>
            <person name="Hossen Q.M.M."/>
            <person name="Hossain M.Z."/>
            <person name="Ahmed B."/>
            <person name="Rahim S."/>
            <person name="Rahman M.S."/>
            <person name="Alam M.M."/>
            <person name="Hou S."/>
            <person name="Wan X."/>
            <person name="Saito J.A."/>
            <person name="Alam M."/>
        </authorList>
    </citation>
    <scope>NUCLEOTIDE SEQUENCE [LARGE SCALE GENOMIC DNA]</scope>
    <source>
        <strain evidence="2 3">MS6</strain>
    </source>
</reference>
<keyword evidence="2" id="KW-0808">Transferase</keyword>
<dbReference type="InParanoid" id="K2SXG8"/>